<evidence type="ECO:0000256" key="1">
    <source>
        <dbReference type="ARBA" id="ARBA00022729"/>
    </source>
</evidence>
<evidence type="ECO:0000256" key="3">
    <source>
        <dbReference type="PROSITE-ProRule" id="PRU10141"/>
    </source>
</evidence>
<dbReference type="InterPro" id="IPR017441">
    <property type="entry name" value="Protein_kinase_ATP_BS"/>
</dbReference>
<gene>
    <name evidence="5" type="ORF">F2Q69_00015044</name>
</gene>
<dbReference type="InterPro" id="IPR036426">
    <property type="entry name" value="Bulb-type_lectin_dom_sf"/>
</dbReference>
<feature type="transmembrane region" description="Helical" evidence="4">
    <location>
        <begin position="182"/>
        <end position="202"/>
    </location>
</feature>
<reference evidence="5" key="1">
    <citation type="submission" date="2019-12" db="EMBL/GenBank/DDBJ databases">
        <title>Genome sequencing and annotation of Brassica cretica.</title>
        <authorList>
            <person name="Studholme D.J."/>
            <person name="Sarris P."/>
        </authorList>
    </citation>
    <scope>NUCLEOTIDE SEQUENCE</scope>
    <source>
        <strain evidence="5">PFS-109/04</strain>
        <tissue evidence="5">Leaf</tissue>
    </source>
</reference>
<name>A0A8S9R958_BRACR</name>
<dbReference type="PANTHER" id="PTHR32444">
    <property type="entry name" value="BULB-TYPE LECTIN DOMAIN-CONTAINING PROTEIN"/>
    <property type="match status" value="1"/>
</dbReference>
<dbReference type="PANTHER" id="PTHR32444:SF247">
    <property type="entry name" value="OS01G0958200 PROTEIN"/>
    <property type="match status" value="1"/>
</dbReference>
<dbReference type="SUPFAM" id="SSF56112">
    <property type="entry name" value="Protein kinase-like (PK-like)"/>
    <property type="match status" value="1"/>
</dbReference>
<protein>
    <recommendedName>
        <fullName evidence="7">Protein kinase domain-containing protein</fullName>
    </recommendedName>
</protein>
<evidence type="ECO:0000256" key="2">
    <source>
        <dbReference type="ARBA" id="ARBA00023157"/>
    </source>
</evidence>
<keyword evidence="4" id="KW-0472">Membrane</keyword>
<evidence type="ECO:0000256" key="4">
    <source>
        <dbReference type="SAM" id="Phobius"/>
    </source>
</evidence>
<dbReference type="InterPro" id="IPR011009">
    <property type="entry name" value="Kinase-like_dom_sf"/>
</dbReference>
<keyword evidence="4" id="KW-0812">Transmembrane</keyword>
<dbReference type="Gene3D" id="3.30.200.20">
    <property type="entry name" value="Phosphorylase Kinase, domain 1"/>
    <property type="match status" value="1"/>
</dbReference>
<keyword evidence="3" id="KW-0067">ATP-binding</keyword>
<proteinExistence type="predicted"/>
<dbReference type="Proteomes" id="UP000712600">
    <property type="component" value="Unassembled WGS sequence"/>
</dbReference>
<accession>A0A8S9R958</accession>
<evidence type="ECO:0000313" key="6">
    <source>
        <dbReference type="Proteomes" id="UP000712600"/>
    </source>
</evidence>
<dbReference type="EMBL" id="QGKX02000996">
    <property type="protein sequence ID" value="KAF3560158.1"/>
    <property type="molecule type" value="Genomic_DNA"/>
</dbReference>
<organism evidence="5 6">
    <name type="scientific">Brassica cretica</name>
    <name type="common">Mustard</name>
    <dbReference type="NCBI Taxonomy" id="69181"/>
    <lineage>
        <taxon>Eukaryota</taxon>
        <taxon>Viridiplantae</taxon>
        <taxon>Streptophyta</taxon>
        <taxon>Embryophyta</taxon>
        <taxon>Tracheophyta</taxon>
        <taxon>Spermatophyta</taxon>
        <taxon>Magnoliopsida</taxon>
        <taxon>eudicotyledons</taxon>
        <taxon>Gunneridae</taxon>
        <taxon>Pentapetalae</taxon>
        <taxon>rosids</taxon>
        <taxon>malvids</taxon>
        <taxon>Brassicales</taxon>
        <taxon>Brassicaceae</taxon>
        <taxon>Brassiceae</taxon>
        <taxon>Brassica</taxon>
    </lineage>
</organism>
<dbReference type="AlphaFoldDB" id="A0A8S9R958"/>
<dbReference type="PROSITE" id="PS00107">
    <property type="entry name" value="PROTEIN_KINASE_ATP"/>
    <property type="match status" value="1"/>
</dbReference>
<comment type="caution">
    <text evidence="5">The sequence shown here is derived from an EMBL/GenBank/DDBJ whole genome shotgun (WGS) entry which is preliminary data.</text>
</comment>
<keyword evidence="3" id="KW-0547">Nucleotide-binding</keyword>
<dbReference type="SUPFAM" id="SSF51110">
    <property type="entry name" value="alpha-D-mannose-specific plant lectins"/>
    <property type="match status" value="1"/>
</dbReference>
<keyword evidence="2" id="KW-1015">Disulfide bond</keyword>
<sequence>MFSSFGARMNDVRREKWVFRYKYINAFPLFSFNPVETGEEEVGVSYSKIFFLQSLCSLLIPLKLEINGFQLRVAHLCHLEKHLRLGSLGEGWFLGIWYKNVPERTYVWVGNRQYPLHSSNGNLEIYDGKLVIGTKFIGAPPLLFRLTWNDQQIFYLSITTTDNRSYTRGSRPLWKKKSKTELIVDTCVCISVLALFLALLCYCKRKKKRERATTAATIEIMMPRERENAIEDQPSAPMDFAMLLNATDNFSQEIGHGGFGYVYKGVLANGEEISVKKLSEISKQGSEISKQIILLFHWLSSRLRKLF</sequence>
<keyword evidence="4" id="KW-1133">Transmembrane helix</keyword>
<evidence type="ECO:0000313" key="5">
    <source>
        <dbReference type="EMBL" id="KAF3560158.1"/>
    </source>
</evidence>
<keyword evidence="1" id="KW-0732">Signal</keyword>
<dbReference type="GO" id="GO:0005524">
    <property type="term" value="F:ATP binding"/>
    <property type="evidence" value="ECO:0007669"/>
    <property type="project" value="UniProtKB-UniRule"/>
</dbReference>
<feature type="binding site" evidence="3">
    <location>
        <position position="277"/>
    </location>
    <ligand>
        <name>ATP</name>
        <dbReference type="ChEBI" id="CHEBI:30616"/>
    </ligand>
</feature>
<evidence type="ECO:0008006" key="7">
    <source>
        <dbReference type="Google" id="ProtNLM"/>
    </source>
</evidence>